<reference evidence="3 4" key="1">
    <citation type="submission" date="2019-10" db="EMBL/GenBank/DDBJ databases">
        <authorList>
            <person name="Palmer J.M."/>
        </authorList>
    </citation>
    <scope>NUCLEOTIDE SEQUENCE [LARGE SCALE GENOMIC DNA]</scope>
    <source>
        <strain evidence="3 4">TWF718</strain>
    </source>
</reference>
<dbReference type="InterPro" id="IPR056004">
    <property type="entry name" value="DUF7582"/>
</dbReference>
<feature type="compositionally biased region" description="Acidic residues" evidence="1">
    <location>
        <begin position="353"/>
        <end position="364"/>
    </location>
</feature>
<evidence type="ECO:0000259" key="2">
    <source>
        <dbReference type="Pfam" id="PF24483"/>
    </source>
</evidence>
<dbReference type="EMBL" id="JAVHNR010000001">
    <property type="protein sequence ID" value="KAK6355913.1"/>
    <property type="molecule type" value="Genomic_DNA"/>
</dbReference>
<feature type="compositionally biased region" description="Basic and acidic residues" evidence="1">
    <location>
        <begin position="18"/>
        <end position="28"/>
    </location>
</feature>
<keyword evidence="4" id="KW-1185">Reference proteome</keyword>
<name>A0AAN8MWY2_9PEZI</name>
<feature type="region of interest" description="Disordered" evidence="1">
    <location>
        <begin position="275"/>
        <end position="295"/>
    </location>
</feature>
<feature type="compositionally biased region" description="Polar residues" evidence="1">
    <location>
        <begin position="86"/>
        <end position="100"/>
    </location>
</feature>
<feature type="domain" description="DUF7582" evidence="2">
    <location>
        <begin position="228"/>
        <end position="348"/>
    </location>
</feature>
<dbReference type="Pfam" id="PF24483">
    <property type="entry name" value="DUF7582"/>
    <property type="match status" value="1"/>
</dbReference>
<sequence length="381" mass="41800">MGPAQSREQRRLRRPRPPRPEQSQHQEQTEDAEAESPSLQLQQSRIPTMSSSIHYSSSSTPYPNTPTPPPPLRTLSFNRQSRHNTGRSSRSNLQALSIPSTPAFGSGGGGNNNDNNDTGIDTPTLTTALSYISARLLQKTKGFTKSVALLQTSGLSGKEKEVLISAVLRAAEKFGIAREDWVNNRGEREVRRFGMAGGGSGGEEFGEVGTGRRRRRGGRGGSGSESGEVDELVARSLGQKVIVFSGDGMTLYAVDFVYELRRGLHLLSKALENGGHGGDGVEEVEEEEEEENEVDLEDMVELVRRLVAVEGKGRRLRRGIVEGRYERLVFSDYAWMVLGREYERTFGEKGLKEDDEESDDEDGDGGFMMAGDRGSVWTDGS</sequence>
<feature type="region of interest" description="Disordered" evidence="1">
    <location>
        <begin position="192"/>
        <end position="227"/>
    </location>
</feature>
<evidence type="ECO:0000313" key="4">
    <source>
        <dbReference type="Proteomes" id="UP001313282"/>
    </source>
</evidence>
<accession>A0AAN8MWY2</accession>
<protein>
    <recommendedName>
        <fullName evidence="2">DUF7582 domain-containing protein</fullName>
    </recommendedName>
</protein>
<feature type="compositionally biased region" description="Pro residues" evidence="1">
    <location>
        <begin position="63"/>
        <end position="72"/>
    </location>
</feature>
<comment type="caution">
    <text evidence="3">The sequence shown here is derived from an EMBL/GenBank/DDBJ whole genome shotgun (WGS) entry which is preliminary data.</text>
</comment>
<organism evidence="3 4">
    <name type="scientific">Orbilia javanica</name>
    <dbReference type="NCBI Taxonomy" id="47235"/>
    <lineage>
        <taxon>Eukaryota</taxon>
        <taxon>Fungi</taxon>
        <taxon>Dikarya</taxon>
        <taxon>Ascomycota</taxon>
        <taxon>Pezizomycotina</taxon>
        <taxon>Orbiliomycetes</taxon>
        <taxon>Orbiliales</taxon>
        <taxon>Orbiliaceae</taxon>
        <taxon>Orbilia</taxon>
    </lineage>
</organism>
<feature type="compositionally biased region" description="Acidic residues" evidence="1">
    <location>
        <begin position="280"/>
        <end position="295"/>
    </location>
</feature>
<evidence type="ECO:0000256" key="1">
    <source>
        <dbReference type="SAM" id="MobiDB-lite"/>
    </source>
</evidence>
<evidence type="ECO:0000313" key="3">
    <source>
        <dbReference type="EMBL" id="KAK6355913.1"/>
    </source>
</evidence>
<dbReference type="AlphaFoldDB" id="A0AAN8MWY2"/>
<gene>
    <name evidence="3" type="ORF">TWF718_000292</name>
</gene>
<feature type="compositionally biased region" description="Low complexity" evidence="1">
    <location>
        <begin position="50"/>
        <end position="62"/>
    </location>
</feature>
<feature type="compositionally biased region" description="Polar residues" evidence="1">
    <location>
        <begin position="37"/>
        <end position="49"/>
    </location>
</feature>
<proteinExistence type="predicted"/>
<feature type="region of interest" description="Disordered" evidence="1">
    <location>
        <begin position="1"/>
        <end position="121"/>
    </location>
</feature>
<feature type="region of interest" description="Disordered" evidence="1">
    <location>
        <begin position="348"/>
        <end position="381"/>
    </location>
</feature>
<dbReference type="Proteomes" id="UP001313282">
    <property type="component" value="Unassembled WGS sequence"/>
</dbReference>